<dbReference type="AlphaFoldDB" id="A0A803TQE9"/>
<keyword evidence="9" id="KW-1185">Reference proteome</keyword>
<evidence type="ECO:0000259" key="7">
    <source>
        <dbReference type="Pfam" id="PF16211"/>
    </source>
</evidence>
<keyword evidence="5 6" id="KW-0544">Nucleosome core</keyword>
<name>A0A803TQE9_ANOCA</name>
<protein>
    <recommendedName>
        <fullName evidence="6">Histone H2A</fullName>
    </recommendedName>
</protein>
<reference evidence="8" key="1">
    <citation type="submission" date="2009-12" db="EMBL/GenBank/DDBJ databases">
        <title>The Genome Sequence of Anolis carolinensis (Green Anole Lizard).</title>
        <authorList>
            <consortium name="The Genome Sequencing Platform"/>
            <person name="Di Palma F."/>
            <person name="Alfoldi J."/>
            <person name="Heiman D."/>
            <person name="Young S."/>
            <person name="Grabherr M."/>
            <person name="Johnson J."/>
            <person name="Lander E.S."/>
            <person name="Lindblad-Toh K."/>
        </authorList>
    </citation>
    <scope>NUCLEOTIDE SEQUENCE [LARGE SCALE GENOMIC DNA]</scope>
    <source>
        <strain evidence="8">JBL SC #1</strain>
    </source>
</reference>
<dbReference type="PRINTS" id="PR00620">
    <property type="entry name" value="HISTONEH2A"/>
</dbReference>
<feature type="domain" description="Histone H2A C-terminal" evidence="7">
    <location>
        <begin position="77"/>
        <end position="106"/>
    </location>
</feature>
<evidence type="ECO:0000256" key="2">
    <source>
        <dbReference type="ARBA" id="ARBA00022454"/>
    </source>
</evidence>
<dbReference type="PANTHER" id="PTHR23430">
    <property type="entry name" value="HISTONE H2A"/>
    <property type="match status" value="1"/>
</dbReference>
<proteinExistence type="inferred from homology"/>
<sequence length="117" mass="12748">GRDSTSRDSKTKSTLADLQFSVGRVAQYLKQGNYAKRIGVGASVYLTAVLEYLTTEILELQSIAPRHIQLGVRNDNELNKLFAHVTIAEGGVLPNIRAELVPKMTALSAAPQSQPRL</sequence>
<evidence type="ECO:0000256" key="6">
    <source>
        <dbReference type="RuleBase" id="RU003767"/>
    </source>
</evidence>
<dbReference type="Gene3D" id="1.10.20.10">
    <property type="entry name" value="Histone, subunit A"/>
    <property type="match status" value="1"/>
</dbReference>
<evidence type="ECO:0000256" key="1">
    <source>
        <dbReference type="ARBA" id="ARBA00004286"/>
    </source>
</evidence>
<dbReference type="GO" id="GO:0046982">
    <property type="term" value="F:protein heterodimerization activity"/>
    <property type="evidence" value="ECO:0007669"/>
    <property type="project" value="InterPro"/>
</dbReference>
<dbReference type="GeneTree" id="ENSGT00940000153118"/>
<dbReference type="SMART" id="SM00414">
    <property type="entry name" value="H2A"/>
    <property type="match status" value="1"/>
</dbReference>
<dbReference type="InParanoid" id="A0A803TQE9"/>
<evidence type="ECO:0000313" key="8">
    <source>
        <dbReference type="Ensembl" id="ENSACAP00000037439.1"/>
    </source>
</evidence>
<keyword evidence="4 6" id="KW-0238">DNA-binding</keyword>
<keyword evidence="3" id="KW-0832">Ubl conjugation</keyword>
<dbReference type="SUPFAM" id="SSF47113">
    <property type="entry name" value="Histone-fold"/>
    <property type="match status" value="1"/>
</dbReference>
<organism evidence="8 9">
    <name type="scientific">Anolis carolinensis</name>
    <name type="common">Green anole</name>
    <name type="synonym">American chameleon</name>
    <dbReference type="NCBI Taxonomy" id="28377"/>
    <lineage>
        <taxon>Eukaryota</taxon>
        <taxon>Metazoa</taxon>
        <taxon>Chordata</taxon>
        <taxon>Craniata</taxon>
        <taxon>Vertebrata</taxon>
        <taxon>Euteleostomi</taxon>
        <taxon>Lepidosauria</taxon>
        <taxon>Squamata</taxon>
        <taxon>Bifurcata</taxon>
        <taxon>Unidentata</taxon>
        <taxon>Episquamata</taxon>
        <taxon>Toxicofera</taxon>
        <taxon>Iguania</taxon>
        <taxon>Dactyloidae</taxon>
        <taxon>Anolis</taxon>
    </lineage>
</organism>
<comment type="subunit">
    <text evidence="6">The nucleosome is a histone octamer containing two molecules each of H2A, H2B, H3 and H4 assembled in one H3-H4 heterotetramer and two H2A-H2B heterodimers. The octamer wraps approximately 147 bp of DNA.</text>
</comment>
<reference evidence="8" key="3">
    <citation type="submission" date="2025-09" db="UniProtKB">
        <authorList>
            <consortium name="Ensembl"/>
        </authorList>
    </citation>
    <scope>IDENTIFICATION</scope>
</reference>
<evidence type="ECO:0000256" key="3">
    <source>
        <dbReference type="ARBA" id="ARBA00022843"/>
    </source>
</evidence>
<comment type="similarity">
    <text evidence="6">Belongs to the histone H2A family.</text>
</comment>
<evidence type="ECO:0000256" key="4">
    <source>
        <dbReference type="ARBA" id="ARBA00023125"/>
    </source>
</evidence>
<dbReference type="GO" id="GO:0000786">
    <property type="term" value="C:nucleosome"/>
    <property type="evidence" value="ECO:0000318"/>
    <property type="project" value="GO_Central"/>
</dbReference>
<dbReference type="InterPro" id="IPR009072">
    <property type="entry name" value="Histone-fold"/>
</dbReference>
<dbReference type="GO" id="GO:0003677">
    <property type="term" value="F:DNA binding"/>
    <property type="evidence" value="ECO:0007669"/>
    <property type="project" value="UniProtKB-KW"/>
</dbReference>
<keyword evidence="2 6" id="KW-0158">Chromosome</keyword>
<evidence type="ECO:0000313" key="9">
    <source>
        <dbReference type="Proteomes" id="UP000001646"/>
    </source>
</evidence>
<accession>A0A803TQE9</accession>
<dbReference type="InterPro" id="IPR032454">
    <property type="entry name" value="Histone_H2A_C"/>
</dbReference>
<evidence type="ECO:0000256" key="5">
    <source>
        <dbReference type="ARBA" id="ARBA00023269"/>
    </source>
</evidence>
<keyword evidence="6" id="KW-0539">Nucleus</keyword>
<reference evidence="8" key="2">
    <citation type="submission" date="2025-08" db="UniProtKB">
        <authorList>
            <consortium name="Ensembl"/>
        </authorList>
    </citation>
    <scope>IDENTIFICATION</scope>
</reference>
<dbReference type="CDD" id="cd00074">
    <property type="entry name" value="HFD_H2A"/>
    <property type="match status" value="1"/>
</dbReference>
<dbReference type="GO" id="GO:0031507">
    <property type="term" value="P:heterochromatin formation"/>
    <property type="evidence" value="ECO:0000318"/>
    <property type="project" value="GO_Central"/>
</dbReference>
<dbReference type="Ensembl" id="ENSACAT00000049168.1">
    <property type="protein sequence ID" value="ENSACAP00000037439.1"/>
    <property type="gene ID" value="ENSACAG00000039294.1"/>
</dbReference>
<dbReference type="Pfam" id="PF16211">
    <property type="entry name" value="Histone_H2A_C"/>
    <property type="match status" value="1"/>
</dbReference>
<dbReference type="GO" id="GO:0030527">
    <property type="term" value="F:structural constituent of chromatin"/>
    <property type="evidence" value="ECO:0000318"/>
    <property type="project" value="GO_Central"/>
</dbReference>
<dbReference type="FunCoup" id="A0A803TQE9">
    <property type="interactions" value="39"/>
</dbReference>
<dbReference type="Proteomes" id="UP000001646">
    <property type="component" value="Unplaced"/>
</dbReference>
<dbReference type="InterPro" id="IPR002119">
    <property type="entry name" value="Histone_H2A"/>
</dbReference>
<comment type="subcellular location">
    <subcellularLocation>
        <location evidence="1">Chromosome</location>
    </subcellularLocation>
    <subcellularLocation>
        <location evidence="6">Nucleus</location>
    </subcellularLocation>
</comment>
<dbReference type="GO" id="GO:0005634">
    <property type="term" value="C:nucleus"/>
    <property type="evidence" value="ECO:0000318"/>
    <property type="project" value="GO_Central"/>
</dbReference>